<dbReference type="PANTHER" id="PTHR42852:SF17">
    <property type="entry name" value="THIOREDOXIN-LIKE PROTEIN HI_1115"/>
    <property type="match status" value="1"/>
</dbReference>
<reference evidence="3 4" key="1">
    <citation type="submission" date="2018-03" db="EMBL/GenBank/DDBJ databases">
        <title>Genome sequence of Clostridium vincentii DSM 10228.</title>
        <authorList>
            <person name="Poehlein A."/>
            <person name="Daniel R."/>
        </authorList>
    </citation>
    <scope>NUCLEOTIDE SEQUENCE [LARGE SCALE GENOMIC DNA]</scope>
    <source>
        <strain evidence="3 4">DSM 10228</strain>
    </source>
</reference>
<dbReference type="PROSITE" id="PS00194">
    <property type="entry name" value="THIOREDOXIN_1"/>
    <property type="match status" value="1"/>
</dbReference>
<dbReference type="PANTHER" id="PTHR42852">
    <property type="entry name" value="THIOL:DISULFIDE INTERCHANGE PROTEIN DSBE"/>
    <property type="match status" value="1"/>
</dbReference>
<dbReference type="CDD" id="cd02966">
    <property type="entry name" value="TlpA_like_family"/>
    <property type="match status" value="1"/>
</dbReference>
<proteinExistence type="predicted"/>
<dbReference type="Proteomes" id="UP000239471">
    <property type="component" value="Unassembled WGS sequence"/>
</dbReference>
<dbReference type="InterPro" id="IPR013766">
    <property type="entry name" value="Thioredoxin_domain"/>
</dbReference>
<protein>
    <submittedName>
        <fullName evidence="3">Thiol-disulfide oxidoreductase ResA</fullName>
    </submittedName>
</protein>
<dbReference type="InterPro" id="IPR050553">
    <property type="entry name" value="Thioredoxin_ResA/DsbE_sf"/>
</dbReference>
<organism evidence="3 4">
    <name type="scientific">Clostridium vincentii</name>
    <dbReference type="NCBI Taxonomy" id="52704"/>
    <lineage>
        <taxon>Bacteria</taxon>
        <taxon>Bacillati</taxon>
        <taxon>Bacillota</taxon>
        <taxon>Clostridia</taxon>
        <taxon>Eubacteriales</taxon>
        <taxon>Clostridiaceae</taxon>
        <taxon>Clostridium</taxon>
    </lineage>
</organism>
<dbReference type="InterPro" id="IPR000866">
    <property type="entry name" value="AhpC/TSA"/>
</dbReference>
<dbReference type="GO" id="GO:0016491">
    <property type="term" value="F:oxidoreductase activity"/>
    <property type="evidence" value="ECO:0007669"/>
    <property type="project" value="InterPro"/>
</dbReference>
<dbReference type="AlphaFoldDB" id="A0A2T0B951"/>
<keyword evidence="1" id="KW-0812">Transmembrane</keyword>
<dbReference type="RefSeq" id="WP_106060957.1">
    <property type="nucleotide sequence ID" value="NZ_PVXQ01000046.1"/>
</dbReference>
<dbReference type="SUPFAM" id="SSF52833">
    <property type="entry name" value="Thioredoxin-like"/>
    <property type="match status" value="1"/>
</dbReference>
<feature type="domain" description="Thioredoxin" evidence="2">
    <location>
        <begin position="60"/>
        <end position="202"/>
    </location>
</feature>
<evidence type="ECO:0000313" key="3">
    <source>
        <dbReference type="EMBL" id="PRR80385.1"/>
    </source>
</evidence>
<evidence type="ECO:0000256" key="1">
    <source>
        <dbReference type="SAM" id="Phobius"/>
    </source>
</evidence>
<keyword evidence="1" id="KW-0472">Membrane</keyword>
<dbReference type="Pfam" id="PF00578">
    <property type="entry name" value="AhpC-TSA"/>
    <property type="match status" value="1"/>
</dbReference>
<evidence type="ECO:0000313" key="4">
    <source>
        <dbReference type="Proteomes" id="UP000239471"/>
    </source>
</evidence>
<name>A0A2T0B951_9CLOT</name>
<feature type="transmembrane region" description="Helical" evidence="1">
    <location>
        <begin position="6"/>
        <end position="27"/>
    </location>
</feature>
<dbReference type="EMBL" id="PVXQ01000046">
    <property type="protein sequence ID" value="PRR80385.1"/>
    <property type="molecule type" value="Genomic_DNA"/>
</dbReference>
<dbReference type="Gene3D" id="3.40.30.10">
    <property type="entry name" value="Glutaredoxin"/>
    <property type="match status" value="1"/>
</dbReference>
<dbReference type="PROSITE" id="PS51352">
    <property type="entry name" value="THIOREDOXIN_2"/>
    <property type="match status" value="1"/>
</dbReference>
<dbReference type="GO" id="GO:0016209">
    <property type="term" value="F:antioxidant activity"/>
    <property type="evidence" value="ECO:0007669"/>
    <property type="project" value="InterPro"/>
</dbReference>
<dbReference type="OrthoDB" id="9809733at2"/>
<dbReference type="InterPro" id="IPR017937">
    <property type="entry name" value="Thioredoxin_CS"/>
</dbReference>
<comment type="caution">
    <text evidence="3">The sequence shown here is derived from an EMBL/GenBank/DDBJ whole genome shotgun (WGS) entry which is preliminary data.</text>
</comment>
<sequence>MKNKKLILSVIGFVGFLAISYFGYNFLNSKYNEENITEVEKNETSNEVEQKDKISNEVEEQDKTLAKDFAVYDENLKEVKLSDYKGTPVVVNFWASWCPPCKSEMPSFNEMSAKYNEDEVVILMVNLTDGQRETTSIAKEYIKDNNFDMKVLFDTESNASSNYKISSIPRTIFIDKDGYIVEDQSGTITKEKLESQIKLLLK</sequence>
<dbReference type="InterPro" id="IPR036249">
    <property type="entry name" value="Thioredoxin-like_sf"/>
</dbReference>
<keyword evidence="1" id="KW-1133">Transmembrane helix</keyword>
<keyword evidence="4" id="KW-1185">Reference proteome</keyword>
<accession>A0A2T0B951</accession>
<gene>
    <name evidence="3" type="primary">resA</name>
    <name evidence="3" type="ORF">CLVI_30720</name>
</gene>
<evidence type="ECO:0000259" key="2">
    <source>
        <dbReference type="PROSITE" id="PS51352"/>
    </source>
</evidence>